<evidence type="ECO:0008006" key="5">
    <source>
        <dbReference type="Google" id="ProtNLM"/>
    </source>
</evidence>
<evidence type="ECO:0000313" key="3">
    <source>
        <dbReference type="EMBL" id="AJC87323.1"/>
    </source>
</evidence>
<organism evidence="3 4">
    <name type="scientific">Campylobacter insulaenigrae NCTC 12927</name>
    <dbReference type="NCBI Taxonomy" id="1031564"/>
    <lineage>
        <taxon>Bacteria</taxon>
        <taxon>Pseudomonadati</taxon>
        <taxon>Campylobacterota</taxon>
        <taxon>Epsilonproteobacteria</taxon>
        <taxon>Campylobacterales</taxon>
        <taxon>Campylobacteraceae</taxon>
        <taxon>Campylobacter</taxon>
    </lineage>
</organism>
<feature type="transmembrane region" description="Helical" evidence="2">
    <location>
        <begin position="20"/>
        <end position="41"/>
    </location>
</feature>
<dbReference type="GeneID" id="74431138"/>
<dbReference type="HOGENOM" id="CLU_126487_0_0_7"/>
<proteinExistence type="predicted"/>
<name>A0A0A8GZF5_9BACT</name>
<dbReference type="KEGG" id="cis:CINS_0323"/>
<evidence type="ECO:0000256" key="2">
    <source>
        <dbReference type="SAM" id="Phobius"/>
    </source>
</evidence>
<gene>
    <name evidence="3" type="ORF">CINS_0323</name>
</gene>
<protein>
    <recommendedName>
        <fullName evidence="5">Type IV pilus biogenesis protein PilN</fullName>
    </recommendedName>
</protein>
<keyword evidence="2" id="KW-1133">Transmembrane helix</keyword>
<feature type="coiled-coil region" evidence="1">
    <location>
        <begin position="50"/>
        <end position="91"/>
    </location>
</feature>
<dbReference type="Proteomes" id="UP000031163">
    <property type="component" value="Chromosome"/>
</dbReference>
<accession>A0A0A8GZF5</accession>
<dbReference type="RefSeq" id="WP_039649287.1">
    <property type="nucleotide sequence ID" value="NZ_CP007770.1"/>
</dbReference>
<reference evidence="3 4" key="1">
    <citation type="journal article" date="2014" name="Genome Biol. Evol.">
        <title>Comparative Genomics of the Campylobacter lari Group.</title>
        <authorList>
            <person name="Miller W.G."/>
            <person name="Yee E."/>
            <person name="Chapman M.H."/>
            <person name="Smith T.P."/>
            <person name="Bono J.L."/>
            <person name="Huynh S."/>
            <person name="Parker C.T."/>
            <person name="Vandamme P."/>
            <person name="Luong K."/>
            <person name="Korlach J."/>
        </authorList>
    </citation>
    <scope>NUCLEOTIDE SEQUENCE [LARGE SCALE GENOMIC DNA]</scope>
    <source>
        <strain evidence="3 4">NCTC 12927</strain>
    </source>
</reference>
<dbReference type="AlphaFoldDB" id="A0A0A8GZF5"/>
<dbReference type="STRING" id="1031564.CINS_0323"/>
<keyword evidence="2" id="KW-0812">Transmembrane</keyword>
<keyword evidence="2" id="KW-0472">Membrane</keyword>
<sequence>MKYSLIEPKPKPIFNLFTRIWIYFTIISVSLILITFVIIIFKNSYAYIQLSNKQEELSQIQIQIEQNQLKLQELQKQNNQALNIFGDENNNGKNLALLKSVQNLFSLVPKDISLDEVVLEKNSLILRGITPTQEMFSLLLEAPLRSVFDSSKTTYYPLKNGWYRFVSVNTSAGENNE</sequence>
<evidence type="ECO:0000313" key="4">
    <source>
        <dbReference type="Proteomes" id="UP000031163"/>
    </source>
</evidence>
<dbReference type="EMBL" id="CP007770">
    <property type="protein sequence ID" value="AJC87323.1"/>
    <property type="molecule type" value="Genomic_DNA"/>
</dbReference>
<keyword evidence="1" id="KW-0175">Coiled coil</keyword>
<evidence type="ECO:0000256" key="1">
    <source>
        <dbReference type="SAM" id="Coils"/>
    </source>
</evidence>